<dbReference type="GO" id="GO:0003700">
    <property type="term" value="F:DNA-binding transcription factor activity"/>
    <property type="evidence" value="ECO:0007669"/>
    <property type="project" value="InterPro"/>
</dbReference>
<evidence type="ECO:0000313" key="5">
    <source>
        <dbReference type="EMBL" id="KHK95498.1"/>
    </source>
</evidence>
<accession>A0A0B1ZWB5</accession>
<dbReference type="InterPro" id="IPR001034">
    <property type="entry name" value="DeoR_HTH"/>
</dbReference>
<dbReference type="InterPro" id="IPR014036">
    <property type="entry name" value="DeoR-like_C"/>
</dbReference>
<dbReference type="InterPro" id="IPR050313">
    <property type="entry name" value="Carb_Metab_HTH_regulators"/>
</dbReference>
<dbReference type="SMART" id="SM00420">
    <property type="entry name" value="HTH_DEOR"/>
    <property type="match status" value="1"/>
</dbReference>
<dbReference type="PROSITE" id="PS00894">
    <property type="entry name" value="HTH_DEOR_1"/>
    <property type="match status" value="1"/>
</dbReference>
<dbReference type="PRINTS" id="PR00037">
    <property type="entry name" value="HTHLACR"/>
</dbReference>
<feature type="domain" description="HTH deoR-type" evidence="4">
    <location>
        <begin position="5"/>
        <end position="60"/>
    </location>
</feature>
<dbReference type="Pfam" id="PF00455">
    <property type="entry name" value="DeoRC"/>
    <property type="match status" value="1"/>
</dbReference>
<sequence length="266" mass="27962">MARGIDGRQQRIREQLQVSGEVEFSALAQEFGVSEMTIRRDIDVLEEQGVVRKVIGGAIALGKIAEPTFESRSHKDVVSKEHIAASAVEHLSAHETVILDSGSTALAVAQAIRGRGLGLTVVTPSILVAVELASEPDTTVLLTGGLVRSGELSLIGIEAVESLARYNCDTFVMGVAGVDEARGFTDYHRDESAVKRAAVEASDRLIVVADHSKIGQSYLSRIAPLAAAAVIVTDADPAEPALAAAERAGVVVQSVPTEEYEPAAGE</sequence>
<keyword evidence="6" id="KW-1185">Reference proteome</keyword>
<dbReference type="STRING" id="1348253.LK09_19180"/>
<evidence type="ECO:0000256" key="1">
    <source>
        <dbReference type="ARBA" id="ARBA00023015"/>
    </source>
</evidence>
<dbReference type="InterPro" id="IPR018356">
    <property type="entry name" value="Tscrpt_reg_HTH_DeoR_CS"/>
</dbReference>
<dbReference type="Gene3D" id="1.10.10.10">
    <property type="entry name" value="Winged helix-like DNA-binding domain superfamily/Winged helix DNA-binding domain"/>
    <property type="match status" value="1"/>
</dbReference>
<keyword evidence="1" id="KW-0805">Transcription regulation</keyword>
<evidence type="ECO:0000256" key="3">
    <source>
        <dbReference type="ARBA" id="ARBA00023163"/>
    </source>
</evidence>
<dbReference type="OrthoDB" id="7688673at2"/>
<dbReference type="PANTHER" id="PTHR30363">
    <property type="entry name" value="HTH-TYPE TRANSCRIPTIONAL REGULATOR SRLR-RELATED"/>
    <property type="match status" value="1"/>
</dbReference>
<reference evidence="5 6" key="1">
    <citation type="submission" date="2014-11" db="EMBL/GenBank/DDBJ databases">
        <title>Genome sequence of Microbacterium mangrovi MUSC 115(T).</title>
        <authorList>
            <person name="Lee L.-H."/>
        </authorList>
    </citation>
    <scope>NUCLEOTIDE SEQUENCE [LARGE SCALE GENOMIC DNA]</scope>
    <source>
        <strain evidence="5 6">MUSC 115</strain>
    </source>
</reference>
<dbReference type="GO" id="GO:0003677">
    <property type="term" value="F:DNA binding"/>
    <property type="evidence" value="ECO:0007669"/>
    <property type="project" value="UniProtKB-KW"/>
</dbReference>
<organism evidence="5 6">
    <name type="scientific">Microbacterium mangrovi</name>
    <dbReference type="NCBI Taxonomy" id="1348253"/>
    <lineage>
        <taxon>Bacteria</taxon>
        <taxon>Bacillati</taxon>
        <taxon>Actinomycetota</taxon>
        <taxon>Actinomycetes</taxon>
        <taxon>Micrococcales</taxon>
        <taxon>Microbacteriaceae</taxon>
        <taxon>Microbacterium</taxon>
    </lineage>
</organism>
<dbReference type="PANTHER" id="PTHR30363:SF44">
    <property type="entry name" value="AGA OPERON TRANSCRIPTIONAL REPRESSOR-RELATED"/>
    <property type="match status" value="1"/>
</dbReference>
<name>A0A0B1ZWB5_9MICO</name>
<dbReference type="SUPFAM" id="SSF100950">
    <property type="entry name" value="NagB/RpiA/CoA transferase-like"/>
    <property type="match status" value="1"/>
</dbReference>
<dbReference type="InterPro" id="IPR036390">
    <property type="entry name" value="WH_DNA-bd_sf"/>
</dbReference>
<protein>
    <submittedName>
        <fullName evidence="5">DeoR faimly transcriptional regulator</fullName>
    </submittedName>
</protein>
<keyword evidence="3" id="KW-0804">Transcription</keyword>
<gene>
    <name evidence="5" type="ORF">LK09_19180</name>
</gene>
<dbReference type="Gene3D" id="3.40.50.1360">
    <property type="match status" value="1"/>
</dbReference>
<dbReference type="InterPro" id="IPR037171">
    <property type="entry name" value="NagB/RpiA_transferase-like"/>
</dbReference>
<dbReference type="SUPFAM" id="SSF46785">
    <property type="entry name" value="Winged helix' DNA-binding domain"/>
    <property type="match status" value="1"/>
</dbReference>
<dbReference type="Pfam" id="PF08220">
    <property type="entry name" value="HTH_DeoR"/>
    <property type="match status" value="1"/>
</dbReference>
<evidence type="ECO:0000256" key="2">
    <source>
        <dbReference type="ARBA" id="ARBA00023125"/>
    </source>
</evidence>
<dbReference type="PROSITE" id="PS51000">
    <property type="entry name" value="HTH_DEOR_2"/>
    <property type="match status" value="1"/>
</dbReference>
<dbReference type="RefSeq" id="WP_039403139.1">
    <property type="nucleotide sequence ID" value="NZ_JTDK01000022.1"/>
</dbReference>
<dbReference type="InterPro" id="IPR036388">
    <property type="entry name" value="WH-like_DNA-bd_sf"/>
</dbReference>
<evidence type="ECO:0000259" key="4">
    <source>
        <dbReference type="PROSITE" id="PS51000"/>
    </source>
</evidence>
<evidence type="ECO:0000313" key="6">
    <source>
        <dbReference type="Proteomes" id="UP000031030"/>
    </source>
</evidence>
<dbReference type="AlphaFoldDB" id="A0A0B1ZWB5"/>
<dbReference type="SMART" id="SM01134">
    <property type="entry name" value="DeoRC"/>
    <property type="match status" value="1"/>
</dbReference>
<proteinExistence type="predicted"/>
<comment type="caution">
    <text evidence="5">The sequence shown here is derived from an EMBL/GenBank/DDBJ whole genome shotgun (WGS) entry which is preliminary data.</text>
</comment>
<dbReference type="EMBL" id="JTDK01000022">
    <property type="protein sequence ID" value="KHK95498.1"/>
    <property type="molecule type" value="Genomic_DNA"/>
</dbReference>
<dbReference type="Proteomes" id="UP000031030">
    <property type="component" value="Unassembled WGS sequence"/>
</dbReference>
<keyword evidence="2" id="KW-0238">DNA-binding</keyword>